<evidence type="ECO:0000256" key="6">
    <source>
        <dbReference type="ARBA" id="ARBA00022723"/>
    </source>
</evidence>
<gene>
    <name evidence="14" type="primary">fluC</name>
    <name evidence="14" type="synonym">crcB</name>
    <name evidence="15" type="ORF">IMCC3088_1105</name>
</gene>
<dbReference type="eggNOG" id="COG0239">
    <property type="taxonomic scope" value="Bacteria"/>
</dbReference>
<evidence type="ECO:0000256" key="10">
    <source>
        <dbReference type="ARBA" id="ARBA00023136"/>
    </source>
</evidence>
<evidence type="ECO:0000256" key="13">
    <source>
        <dbReference type="ARBA" id="ARBA00035585"/>
    </source>
</evidence>
<keyword evidence="6 14" id="KW-0479">Metal-binding</keyword>
<comment type="similarity">
    <text evidence="12 14">Belongs to the fluoride channel Fluc/FEX (TC 1.A.43) family.</text>
</comment>
<name>F3L113_9GAMM</name>
<comment type="caution">
    <text evidence="15">The sequence shown here is derived from an EMBL/GenBank/DDBJ whole genome shotgun (WGS) entry which is preliminary data.</text>
</comment>
<dbReference type="InterPro" id="IPR003691">
    <property type="entry name" value="FluC"/>
</dbReference>
<feature type="binding site" evidence="14">
    <location>
        <position position="73"/>
    </location>
    <ligand>
        <name>Na(+)</name>
        <dbReference type="ChEBI" id="CHEBI:29101"/>
        <note>structural</note>
    </ligand>
</feature>
<evidence type="ECO:0000256" key="7">
    <source>
        <dbReference type="ARBA" id="ARBA00022989"/>
    </source>
</evidence>
<reference evidence="15 16" key="1">
    <citation type="journal article" date="2011" name="J. Bacteriol.">
        <title>Genome sequence of strain IMCC3088, a proteorhodopsin-containing marine bacterium belonging to the OM60/NOR5 clade.</title>
        <authorList>
            <person name="Jang Y."/>
            <person name="Oh H.M."/>
            <person name="Kang I."/>
            <person name="Lee K."/>
            <person name="Yang S.J."/>
            <person name="Cho J.C."/>
        </authorList>
    </citation>
    <scope>NUCLEOTIDE SEQUENCE [LARGE SCALE GENOMIC DNA]</scope>
    <source>
        <strain evidence="15 16">IMCC3088</strain>
    </source>
</reference>
<feature type="transmembrane region" description="Helical" evidence="14">
    <location>
        <begin position="92"/>
        <end position="116"/>
    </location>
</feature>
<comment type="subcellular location">
    <subcellularLocation>
        <location evidence="1 14">Cell membrane</location>
        <topology evidence="1 14">Multi-pass membrane protein</topology>
    </subcellularLocation>
</comment>
<evidence type="ECO:0000256" key="11">
    <source>
        <dbReference type="ARBA" id="ARBA00023303"/>
    </source>
</evidence>
<keyword evidence="8 14" id="KW-0915">Sodium</keyword>
<evidence type="ECO:0000313" key="16">
    <source>
        <dbReference type="Proteomes" id="UP000005615"/>
    </source>
</evidence>
<feature type="transmembrane region" description="Helical" evidence="14">
    <location>
        <begin position="27"/>
        <end position="50"/>
    </location>
</feature>
<organism evidence="15 16">
    <name type="scientific">Aequoribacter fuscus</name>
    <dbReference type="NCBI Taxonomy" id="2518989"/>
    <lineage>
        <taxon>Bacteria</taxon>
        <taxon>Pseudomonadati</taxon>
        <taxon>Pseudomonadota</taxon>
        <taxon>Gammaproteobacteria</taxon>
        <taxon>Cellvibrionales</taxon>
        <taxon>Halieaceae</taxon>
        <taxon>Aequoribacter</taxon>
    </lineage>
</organism>
<comment type="activity regulation">
    <text evidence="14">Na(+) is not transported, but it plays an essential structural role and its presence is essential for fluoride channel function.</text>
</comment>
<keyword evidence="3 14" id="KW-1003">Cell membrane</keyword>
<dbReference type="Proteomes" id="UP000005615">
    <property type="component" value="Unassembled WGS sequence"/>
</dbReference>
<evidence type="ECO:0000256" key="14">
    <source>
        <dbReference type="HAMAP-Rule" id="MF_00454"/>
    </source>
</evidence>
<keyword evidence="10 14" id="KW-0472">Membrane</keyword>
<dbReference type="PANTHER" id="PTHR28259:SF18">
    <property type="entry name" value="FLUORIDE-SPECIFIC ION CHANNEL FLUC"/>
    <property type="match status" value="1"/>
</dbReference>
<keyword evidence="2 14" id="KW-0813">Transport</keyword>
<sequence>MIMAGGGLGAGFRAALGHWIASHFVSAFPTGTFVVNVIGSFVIGLISVIFADRVVHADWLRLFLMTGLLGGFTTFSSFSLETVQLIHNGRAALAASYIAASVILCVGGAMAGIYAARTLS</sequence>
<keyword evidence="4" id="KW-0997">Cell inner membrane</keyword>
<dbReference type="NCBIfam" id="TIGR00494">
    <property type="entry name" value="crcB"/>
    <property type="match status" value="1"/>
</dbReference>
<keyword evidence="5 14" id="KW-0812">Transmembrane</keyword>
<dbReference type="GO" id="GO:0140114">
    <property type="term" value="P:cellular detoxification of fluoride"/>
    <property type="evidence" value="ECO:0007669"/>
    <property type="project" value="UniProtKB-UniRule"/>
</dbReference>
<dbReference type="EMBL" id="AEIG01000026">
    <property type="protein sequence ID" value="EGG29958.1"/>
    <property type="molecule type" value="Genomic_DNA"/>
</dbReference>
<evidence type="ECO:0000256" key="12">
    <source>
        <dbReference type="ARBA" id="ARBA00035120"/>
    </source>
</evidence>
<dbReference type="GO" id="GO:0046872">
    <property type="term" value="F:metal ion binding"/>
    <property type="evidence" value="ECO:0007669"/>
    <property type="project" value="UniProtKB-KW"/>
</dbReference>
<keyword evidence="11 14" id="KW-0407">Ion channel</keyword>
<evidence type="ECO:0000313" key="15">
    <source>
        <dbReference type="EMBL" id="EGG29958.1"/>
    </source>
</evidence>
<keyword evidence="7 14" id="KW-1133">Transmembrane helix</keyword>
<evidence type="ECO:0000256" key="1">
    <source>
        <dbReference type="ARBA" id="ARBA00004651"/>
    </source>
</evidence>
<feature type="binding site" evidence="14">
    <location>
        <position position="70"/>
    </location>
    <ligand>
        <name>Na(+)</name>
        <dbReference type="ChEBI" id="CHEBI:29101"/>
        <note>structural</note>
    </ligand>
</feature>
<dbReference type="GO" id="GO:0062054">
    <property type="term" value="F:fluoride channel activity"/>
    <property type="evidence" value="ECO:0007669"/>
    <property type="project" value="UniProtKB-UniRule"/>
</dbReference>
<dbReference type="Pfam" id="PF02537">
    <property type="entry name" value="CRCB"/>
    <property type="match status" value="1"/>
</dbReference>
<proteinExistence type="inferred from homology"/>
<dbReference type="PANTHER" id="PTHR28259">
    <property type="entry name" value="FLUORIDE EXPORT PROTEIN 1-RELATED"/>
    <property type="match status" value="1"/>
</dbReference>
<evidence type="ECO:0000256" key="9">
    <source>
        <dbReference type="ARBA" id="ARBA00023065"/>
    </source>
</evidence>
<keyword evidence="9 14" id="KW-0406">Ion transport</keyword>
<dbReference type="AlphaFoldDB" id="F3L113"/>
<evidence type="ECO:0000256" key="5">
    <source>
        <dbReference type="ARBA" id="ARBA00022692"/>
    </source>
</evidence>
<keyword evidence="16" id="KW-1185">Reference proteome</keyword>
<evidence type="ECO:0000256" key="4">
    <source>
        <dbReference type="ARBA" id="ARBA00022519"/>
    </source>
</evidence>
<accession>F3L113</accession>
<comment type="catalytic activity">
    <reaction evidence="13">
        <text>fluoride(in) = fluoride(out)</text>
        <dbReference type="Rhea" id="RHEA:76159"/>
        <dbReference type="ChEBI" id="CHEBI:17051"/>
    </reaction>
    <physiologicalReaction direction="left-to-right" evidence="13">
        <dbReference type="Rhea" id="RHEA:76160"/>
    </physiologicalReaction>
</comment>
<protein>
    <recommendedName>
        <fullName evidence="14">Fluoride-specific ion channel FluC</fullName>
    </recommendedName>
</protein>
<comment type="function">
    <text evidence="14">Fluoride-specific ion channel. Important for reducing fluoride concentration in the cell, thus reducing its toxicity.</text>
</comment>
<evidence type="ECO:0000256" key="3">
    <source>
        <dbReference type="ARBA" id="ARBA00022475"/>
    </source>
</evidence>
<evidence type="ECO:0000256" key="8">
    <source>
        <dbReference type="ARBA" id="ARBA00023053"/>
    </source>
</evidence>
<dbReference type="GO" id="GO:0005886">
    <property type="term" value="C:plasma membrane"/>
    <property type="evidence" value="ECO:0007669"/>
    <property type="project" value="UniProtKB-SubCell"/>
</dbReference>
<evidence type="ECO:0000256" key="2">
    <source>
        <dbReference type="ARBA" id="ARBA00022448"/>
    </source>
</evidence>
<dbReference type="STRING" id="2518989.IMCC3088_1105"/>
<feature type="transmembrane region" description="Helical" evidence="14">
    <location>
        <begin position="62"/>
        <end position="80"/>
    </location>
</feature>
<dbReference type="HAMAP" id="MF_00454">
    <property type="entry name" value="FluC"/>
    <property type="match status" value="1"/>
</dbReference>